<gene>
    <name evidence="3" type="ORF">RND81_05G061500</name>
</gene>
<dbReference type="AlphaFoldDB" id="A0AAW1KV47"/>
<evidence type="ECO:0000313" key="4">
    <source>
        <dbReference type="Proteomes" id="UP001443914"/>
    </source>
</evidence>
<dbReference type="Proteomes" id="UP001443914">
    <property type="component" value="Unassembled WGS sequence"/>
</dbReference>
<feature type="region of interest" description="Disordered" evidence="1">
    <location>
        <begin position="1"/>
        <end position="20"/>
    </location>
</feature>
<accession>A0AAW1KV47</accession>
<evidence type="ECO:0000259" key="2">
    <source>
        <dbReference type="Pfam" id="PF13966"/>
    </source>
</evidence>
<reference evidence="3" key="1">
    <citation type="submission" date="2024-03" db="EMBL/GenBank/DDBJ databases">
        <title>WGS assembly of Saponaria officinalis var. Norfolk2.</title>
        <authorList>
            <person name="Jenkins J."/>
            <person name="Shu S."/>
            <person name="Grimwood J."/>
            <person name="Barry K."/>
            <person name="Goodstein D."/>
            <person name="Schmutz J."/>
            <person name="Leebens-Mack J."/>
            <person name="Osbourn A."/>
        </authorList>
    </citation>
    <scope>NUCLEOTIDE SEQUENCE [LARGE SCALE GENOMIC DNA]</scope>
    <source>
        <strain evidence="3">JIC</strain>
    </source>
</reference>
<comment type="caution">
    <text evidence="3">The sequence shown here is derived from an EMBL/GenBank/DDBJ whole genome shotgun (WGS) entry which is preliminary data.</text>
</comment>
<name>A0AAW1KV47_SAPOF</name>
<evidence type="ECO:0000313" key="3">
    <source>
        <dbReference type="EMBL" id="KAK9724293.1"/>
    </source>
</evidence>
<evidence type="ECO:0000256" key="1">
    <source>
        <dbReference type="SAM" id="MobiDB-lite"/>
    </source>
</evidence>
<feature type="domain" description="Reverse transcriptase zinc-binding" evidence="2">
    <location>
        <begin position="51"/>
        <end position="121"/>
    </location>
</feature>
<dbReference type="EMBL" id="JBDFQZ010000005">
    <property type="protein sequence ID" value="KAK9724293.1"/>
    <property type="molecule type" value="Genomic_DNA"/>
</dbReference>
<dbReference type="Pfam" id="PF13966">
    <property type="entry name" value="zf-RVT"/>
    <property type="match status" value="1"/>
</dbReference>
<organism evidence="3 4">
    <name type="scientific">Saponaria officinalis</name>
    <name type="common">Common soapwort</name>
    <name type="synonym">Lychnis saponaria</name>
    <dbReference type="NCBI Taxonomy" id="3572"/>
    <lineage>
        <taxon>Eukaryota</taxon>
        <taxon>Viridiplantae</taxon>
        <taxon>Streptophyta</taxon>
        <taxon>Embryophyta</taxon>
        <taxon>Tracheophyta</taxon>
        <taxon>Spermatophyta</taxon>
        <taxon>Magnoliopsida</taxon>
        <taxon>eudicotyledons</taxon>
        <taxon>Gunneridae</taxon>
        <taxon>Pentapetalae</taxon>
        <taxon>Caryophyllales</taxon>
        <taxon>Caryophyllaceae</taxon>
        <taxon>Caryophylleae</taxon>
        <taxon>Saponaria</taxon>
    </lineage>
</organism>
<dbReference type="InterPro" id="IPR026960">
    <property type="entry name" value="RVT-Znf"/>
</dbReference>
<keyword evidence="4" id="KW-1185">Reference proteome</keyword>
<proteinExistence type="predicted"/>
<sequence length="251" mass="29064">MTRPESFPNPKLTRIDSTQTRPERPVCQWYKGYWLGLENTGAAVDSRALEQDARMWKSLWSLRVPPKLIHFLWRACTSTLGVKQNLFRRHCCPNALCGLCEVEAESEIHALFECSWTLNFWARSGFSEIVDTAPRRSFTEFLEWSLQQIGDAEKGRFLAIIWAIWTIRNSRTFDQDPFNPDVVILGFTRLVDDYQGFMSKEGGRLSTAREGGAGCGRRLRQESLKLIPTLRSLARLRWGWGWSGETKWGRW</sequence>
<protein>
    <recommendedName>
        <fullName evidence="2">Reverse transcriptase zinc-binding domain-containing protein</fullName>
    </recommendedName>
</protein>